<dbReference type="InterPro" id="IPR045584">
    <property type="entry name" value="Pilin-like"/>
</dbReference>
<keyword evidence="3" id="KW-1185">Reference proteome</keyword>
<dbReference type="Gene3D" id="3.30.700.10">
    <property type="entry name" value="Glycoprotein, Type 4 Pilin"/>
    <property type="match status" value="1"/>
</dbReference>
<keyword evidence="1" id="KW-0472">Membrane</keyword>
<reference evidence="3" key="1">
    <citation type="journal article" date="2019" name="Int. J. Syst. Evol. Microbiol.">
        <title>The Global Catalogue of Microorganisms (GCM) 10K type strain sequencing project: providing services to taxonomists for standard genome sequencing and annotation.</title>
        <authorList>
            <consortium name="The Broad Institute Genomics Platform"/>
            <consortium name="The Broad Institute Genome Sequencing Center for Infectious Disease"/>
            <person name="Wu L."/>
            <person name="Ma J."/>
        </authorList>
    </citation>
    <scope>NUCLEOTIDE SEQUENCE [LARGE SCALE GENOMIC DNA]</scope>
    <source>
        <strain evidence="3">KCTC 23723</strain>
    </source>
</reference>
<accession>A0ABQ2WC77</accession>
<evidence type="ECO:0000256" key="1">
    <source>
        <dbReference type="SAM" id="Phobius"/>
    </source>
</evidence>
<dbReference type="EMBL" id="BMYR01000001">
    <property type="protein sequence ID" value="GGW48610.1"/>
    <property type="molecule type" value="Genomic_DNA"/>
</dbReference>
<comment type="caution">
    <text evidence="2">The sequence shown here is derived from an EMBL/GenBank/DDBJ whole genome shotgun (WGS) entry which is preliminary data.</text>
</comment>
<gene>
    <name evidence="2" type="ORF">GCM10008111_00330</name>
</gene>
<dbReference type="SUPFAM" id="SSF54523">
    <property type="entry name" value="Pili subunits"/>
    <property type="match status" value="1"/>
</dbReference>
<evidence type="ECO:0000313" key="2">
    <source>
        <dbReference type="EMBL" id="GGW48610.1"/>
    </source>
</evidence>
<keyword evidence="1" id="KW-0812">Transmembrane</keyword>
<dbReference type="NCBIfam" id="TIGR02532">
    <property type="entry name" value="IV_pilin_GFxxxE"/>
    <property type="match status" value="1"/>
</dbReference>
<dbReference type="Proteomes" id="UP000634667">
    <property type="component" value="Unassembled WGS sequence"/>
</dbReference>
<dbReference type="InterPro" id="IPR012902">
    <property type="entry name" value="N_methyl_site"/>
</dbReference>
<keyword evidence="1" id="KW-1133">Transmembrane helix</keyword>
<evidence type="ECO:0008006" key="4">
    <source>
        <dbReference type="Google" id="ProtNLM"/>
    </source>
</evidence>
<organism evidence="2 3">
    <name type="scientific">Alishewanella tabrizica</name>
    <dbReference type="NCBI Taxonomy" id="671278"/>
    <lineage>
        <taxon>Bacteria</taxon>
        <taxon>Pseudomonadati</taxon>
        <taxon>Pseudomonadota</taxon>
        <taxon>Gammaproteobacteria</taxon>
        <taxon>Alteromonadales</taxon>
        <taxon>Alteromonadaceae</taxon>
        <taxon>Alishewanella</taxon>
    </lineage>
</organism>
<feature type="transmembrane region" description="Helical" evidence="1">
    <location>
        <begin position="7"/>
        <end position="32"/>
    </location>
</feature>
<dbReference type="PROSITE" id="PS00409">
    <property type="entry name" value="PROKAR_NTER_METHYL"/>
    <property type="match status" value="1"/>
</dbReference>
<sequence length="164" mass="16998">MKRQQSGFTLIELIIVIVILGILAITAAPRFFDFGSDARASTLNGVKGALESASALVYGKAIIAGRQVGPACLTAGGEVQAQTDGSCLAGQFLLSNGYPAAEEEVLRNIAELSDAEWALTEDGATIVIRPEGFEPANANDCRVTYTASAGQGIKPVIAINPEGC</sequence>
<proteinExistence type="predicted"/>
<evidence type="ECO:0000313" key="3">
    <source>
        <dbReference type="Proteomes" id="UP000634667"/>
    </source>
</evidence>
<protein>
    <recommendedName>
        <fullName evidence="4">MSHA pilin protein MshA</fullName>
    </recommendedName>
</protein>
<dbReference type="RefSeq" id="WP_229796872.1">
    <property type="nucleotide sequence ID" value="NZ_BMYR01000001.1"/>
</dbReference>
<name>A0ABQ2WC77_9ALTE</name>
<dbReference type="Pfam" id="PF07963">
    <property type="entry name" value="N_methyl"/>
    <property type="match status" value="1"/>
</dbReference>